<feature type="repeat" description="WD" evidence="3">
    <location>
        <begin position="17"/>
        <end position="51"/>
    </location>
</feature>
<reference evidence="5" key="3">
    <citation type="submission" date="2019-06" db="EMBL/GenBank/DDBJ databases">
        <authorList>
            <person name="Poynton C."/>
            <person name="Hasenbein S."/>
            <person name="Benoit J.B."/>
            <person name="Sepulveda M.S."/>
            <person name="Poelchau M.F."/>
            <person name="Murali S.C."/>
            <person name="Chen S."/>
            <person name="Glastad K.M."/>
            <person name="Werren J.H."/>
            <person name="Vineis J.H."/>
            <person name="Bowen J.L."/>
            <person name="Friedrich M."/>
            <person name="Jones J."/>
            <person name="Robertson H.M."/>
            <person name="Feyereisen R."/>
            <person name="Mechler-Hickson A."/>
            <person name="Mathers N."/>
            <person name="Lee C.E."/>
            <person name="Colbourne J.K."/>
            <person name="Biales A."/>
            <person name="Johnston J.S."/>
            <person name="Wellborn G.A."/>
            <person name="Rosendale A.J."/>
            <person name="Cridge A.G."/>
            <person name="Munoz-Torres M.C."/>
            <person name="Bain P.A."/>
            <person name="Manny A.R."/>
            <person name="Major K.M."/>
            <person name="Lambert F.N."/>
            <person name="Vulpe C.D."/>
            <person name="Tuck P."/>
            <person name="Blalock B.J."/>
            <person name="Lin Y.-Y."/>
            <person name="Smith M.E."/>
            <person name="Ochoa-Acuna H."/>
            <person name="Chen M.-J.M."/>
            <person name="Childers C.P."/>
            <person name="Qu J."/>
            <person name="Dugan S."/>
            <person name="Lee S.L."/>
            <person name="Chao H."/>
            <person name="Dinh H."/>
            <person name="Han Y."/>
            <person name="Doddapaneni H."/>
            <person name="Worley K.C."/>
            <person name="Muzny D.M."/>
            <person name="Gibbs R.A."/>
            <person name="Richards S."/>
        </authorList>
    </citation>
    <scope>NUCLEOTIDE SEQUENCE</scope>
    <source>
        <strain evidence="5">HAZT.00-mixed</strain>
        <tissue evidence="5">Whole organism</tissue>
    </source>
</reference>
<dbReference type="Gene3D" id="2.130.10.10">
    <property type="entry name" value="YVTN repeat-like/Quinoprotein amine dehydrogenase"/>
    <property type="match status" value="1"/>
</dbReference>
<dbReference type="Pfam" id="PF23760">
    <property type="entry name" value="Beta-prop_DCAF12"/>
    <property type="match status" value="1"/>
</dbReference>
<sequence length="256" mass="28508">MGGRGSKDKSAFLVKSIADHAKDINCMALSEDQSVLVTGSEDCTAKMYDLKDKDYECLGTFEGHTSYITCITIADTFTFTGSNDTTIRKWDMTTCLCVMEEHDAPVMNLLIVNRLMYSCSQDCTARCWVREFGDCTNVYRDATDSLVVIHVKNGLLFTAGGDSVIRVYDIKSGALKETFEGHSASVQCLAIAGNRMYTAGYDNTLKIWNIESLRMEKNSMLDDEDLEGLPLHNHQPLLNNRINKYDDVDVNSAPAM</sequence>
<feature type="repeat" description="WD" evidence="3">
    <location>
        <begin position="179"/>
        <end position="218"/>
    </location>
</feature>
<reference evidence="5" key="2">
    <citation type="journal article" date="2018" name="Environ. Sci. Technol.">
        <title>The Toxicogenome of Hyalella azteca: A Model for Sediment Ecotoxicology and Evolutionary Toxicology.</title>
        <authorList>
            <person name="Poynton H.C."/>
            <person name="Hasenbein S."/>
            <person name="Benoit J.B."/>
            <person name="Sepulveda M.S."/>
            <person name="Poelchau M.F."/>
            <person name="Hughes D.S.T."/>
            <person name="Murali S.C."/>
            <person name="Chen S."/>
            <person name="Glastad K.M."/>
            <person name="Goodisman M.A.D."/>
            <person name="Werren J.H."/>
            <person name="Vineis J.H."/>
            <person name="Bowen J.L."/>
            <person name="Friedrich M."/>
            <person name="Jones J."/>
            <person name="Robertson H.M."/>
            <person name="Feyereisen R."/>
            <person name="Mechler-Hickson A."/>
            <person name="Mathers N."/>
            <person name="Lee C.E."/>
            <person name="Colbourne J.K."/>
            <person name="Biales A."/>
            <person name="Johnston J.S."/>
            <person name="Wellborn G.A."/>
            <person name="Rosendale A.J."/>
            <person name="Cridge A.G."/>
            <person name="Munoz-Torres M.C."/>
            <person name="Bain P.A."/>
            <person name="Manny A.R."/>
            <person name="Major K.M."/>
            <person name="Lambert F.N."/>
            <person name="Vulpe C.D."/>
            <person name="Tuck P."/>
            <person name="Blalock B.J."/>
            <person name="Lin Y.Y."/>
            <person name="Smith M.E."/>
            <person name="Ochoa-Acuna H."/>
            <person name="Chen M.M."/>
            <person name="Childers C.P."/>
            <person name="Qu J."/>
            <person name="Dugan S."/>
            <person name="Lee S.L."/>
            <person name="Chao H."/>
            <person name="Dinh H."/>
            <person name="Han Y."/>
            <person name="Doddapaneni H."/>
            <person name="Worley K.C."/>
            <person name="Muzny D.M."/>
            <person name="Gibbs R.A."/>
            <person name="Richards S."/>
        </authorList>
    </citation>
    <scope>NUCLEOTIDE SEQUENCE</scope>
    <source>
        <strain evidence="5">HAZT.00-mixed</strain>
        <tissue evidence="5">Whole organism</tissue>
    </source>
</reference>
<dbReference type="Pfam" id="PF00400">
    <property type="entry name" value="WD40"/>
    <property type="match status" value="1"/>
</dbReference>
<dbReference type="SUPFAM" id="SSF50978">
    <property type="entry name" value="WD40 repeat-like"/>
    <property type="match status" value="1"/>
</dbReference>
<reference evidence="5" key="1">
    <citation type="submission" date="2014-08" db="EMBL/GenBank/DDBJ databases">
        <authorList>
            <person name="Murali S."/>
            <person name="Richards S."/>
            <person name="Bandaranaike D."/>
            <person name="Bellair M."/>
            <person name="Blankenburg K."/>
            <person name="Chao H."/>
            <person name="Dinh H."/>
            <person name="Doddapaneni H."/>
            <person name="Dugan-Rocha S."/>
            <person name="Elkadiri S."/>
            <person name="Gnanaolivu R."/>
            <person name="Hughes D."/>
            <person name="Lee S."/>
            <person name="Li M."/>
            <person name="Ming W."/>
            <person name="Munidasa M."/>
            <person name="Muniz J."/>
            <person name="Nguyen L."/>
            <person name="Osuji N."/>
            <person name="Pu L.-L."/>
            <person name="Puazo M."/>
            <person name="Skinner E."/>
            <person name="Qu C."/>
            <person name="Quiroz J."/>
            <person name="Raj R."/>
            <person name="Weissenberger G."/>
            <person name="Xin Y."/>
            <person name="Zou X."/>
            <person name="Han Y."/>
            <person name="Worley K."/>
            <person name="Muzny D."/>
            <person name="Gibbs R."/>
        </authorList>
    </citation>
    <scope>NUCLEOTIDE SEQUENCE</scope>
    <source>
        <strain evidence="5">HAZT.00-mixed</strain>
        <tissue evidence="5">Whole organism</tissue>
    </source>
</reference>
<dbReference type="PANTHER" id="PTHR22847:SF637">
    <property type="entry name" value="WD REPEAT DOMAIN 5B"/>
    <property type="match status" value="1"/>
</dbReference>
<evidence type="ECO:0000256" key="2">
    <source>
        <dbReference type="ARBA" id="ARBA00022737"/>
    </source>
</evidence>
<dbReference type="GO" id="GO:1990234">
    <property type="term" value="C:transferase complex"/>
    <property type="evidence" value="ECO:0007669"/>
    <property type="project" value="UniProtKB-ARBA"/>
</dbReference>
<dbReference type="SMART" id="SM00320">
    <property type="entry name" value="WD40"/>
    <property type="match status" value="5"/>
</dbReference>
<feature type="non-terminal residue" evidence="5">
    <location>
        <position position="256"/>
    </location>
</feature>
<dbReference type="InterPro" id="IPR019775">
    <property type="entry name" value="WD40_repeat_CS"/>
</dbReference>
<protein>
    <recommendedName>
        <fullName evidence="4">DDB1- and CUL4-associated factor 12 beta-propeller domain-containing protein</fullName>
    </recommendedName>
</protein>
<dbReference type="InterPro" id="IPR015943">
    <property type="entry name" value="WD40/YVTN_repeat-like_dom_sf"/>
</dbReference>
<dbReference type="CDD" id="cd00200">
    <property type="entry name" value="WD40"/>
    <property type="match status" value="1"/>
</dbReference>
<accession>A0A6A0GVF7</accession>
<dbReference type="PROSITE" id="PS50082">
    <property type="entry name" value="WD_REPEATS_2"/>
    <property type="match status" value="3"/>
</dbReference>
<dbReference type="OrthoDB" id="674604at2759"/>
<dbReference type="InterPro" id="IPR020472">
    <property type="entry name" value="WD40_PAC1"/>
</dbReference>
<dbReference type="EMBL" id="JQDR03013457">
    <property type="protein sequence ID" value="KAA0189597.1"/>
    <property type="molecule type" value="Genomic_DNA"/>
</dbReference>
<dbReference type="PRINTS" id="PR00320">
    <property type="entry name" value="GPROTEINBRPT"/>
</dbReference>
<keyword evidence="2" id="KW-0677">Repeat</keyword>
<evidence type="ECO:0000313" key="5">
    <source>
        <dbReference type="EMBL" id="KAA0189597.1"/>
    </source>
</evidence>
<feature type="domain" description="DDB1- and CUL4-associated factor 12 beta-propeller" evidence="4">
    <location>
        <begin position="15"/>
        <end position="94"/>
    </location>
</feature>
<dbReference type="InterPro" id="IPR036322">
    <property type="entry name" value="WD40_repeat_dom_sf"/>
</dbReference>
<dbReference type="PROSITE" id="PS50294">
    <property type="entry name" value="WD_REPEATS_REGION"/>
    <property type="match status" value="3"/>
</dbReference>
<proteinExistence type="predicted"/>
<dbReference type="Proteomes" id="UP000711488">
    <property type="component" value="Unassembled WGS sequence"/>
</dbReference>
<dbReference type="InterPro" id="IPR001680">
    <property type="entry name" value="WD40_rpt"/>
</dbReference>
<evidence type="ECO:0000256" key="3">
    <source>
        <dbReference type="PROSITE-ProRule" id="PRU00221"/>
    </source>
</evidence>
<dbReference type="PROSITE" id="PS00678">
    <property type="entry name" value="WD_REPEATS_1"/>
    <property type="match status" value="1"/>
</dbReference>
<evidence type="ECO:0000259" key="4">
    <source>
        <dbReference type="Pfam" id="PF23760"/>
    </source>
</evidence>
<keyword evidence="1 3" id="KW-0853">WD repeat</keyword>
<gene>
    <name evidence="5" type="ORF">HAZT_HAZT001851</name>
</gene>
<feature type="repeat" description="WD" evidence="3">
    <location>
        <begin position="61"/>
        <end position="94"/>
    </location>
</feature>
<organism evidence="5">
    <name type="scientific">Hyalella azteca</name>
    <name type="common">Amphipod</name>
    <dbReference type="NCBI Taxonomy" id="294128"/>
    <lineage>
        <taxon>Eukaryota</taxon>
        <taxon>Metazoa</taxon>
        <taxon>Ecdysozoa</taxon>
        <taxon>Arthropoda</taxon>
        <taxon>Crustacea</taxon>
        <taxon>Multicrustacea</taxon>
        <taxon>Malacostraca</taxon>
        <taxon>Eumalacostraca</taxon>
        <taxon>Peracarida</taxon>
        <taxon>Amphipoda</taxon>
        <taxon>Senticaudata</taxon>
        <taxon>Talitrida</taxon>
        <taxon>Talitroidea</taxon>
        <taxon>Hyalellidae</taxon>
        <taxon>Hyalella</taxon>
    </lineage>
</organism>
<dbReference type="AlphaFoldDB" id="A0A6A0GVF7"/>
<dbReference type="InterPro" id="IPR056151">
    <property type="entry name" value="Beta-prop_DCAF12"/>
</dbReference>
<evidence type="ECO:0000256" key="1">
    <source>
        <dbReference type="ARBA" id="ARBA00022574"/>
    </source>
</evidence>
<comment type="caution">
    <text evidence="5">The sequence shown here is derived from an EMBL/GenBank/DDBJ whole genome shotgun (WGS) entry which is preliminary data.</text>
</comment>
<dbReference type="PANTHER" id="PTHR22847">
    <property type="entry name" value="WD40 REPEAT PROTEIN"/>
    <property type="match status" value="1"/>
</dbReference>
<name>A0A6A0GVF7_HYAAZ</name>